<reference evidence="8" key="1">
    <citation type="submission" date="2011-05" db="EMBL/GenBank/DDBJ databases">
        <authorList>
            <person name="Richards S.R."/>
            <person name="Qu J."/>
            <person name="Jiang H."/>
            <person name="Jhangiani S.N."/>
            <person name="Agravi P."/>
            <person name="Goodspeed R."/>
            <person name="Gross S."/>
            <person name="Mandapat C."/>
            <person name="Jackson L."/>
            <person name="Mathew T."/>
            <person name="Pu L."/>
            <person name="Thornton R."/>
            <person name="Saada N."/>
            <person name="Wilczek-Boney K.B."/>
            <person name="Lee S."/>
            <person name="Kovar C."/>
            <person name="Wu Y."/>
            <person name="Scherer S.E."/>
            <person name="Worley K.C."/>
            <person name="Muzny D.M."/>
            <person name="Gibbs R."/>
        </authorList>
    </citation>
    <scope>NUCLEOTIDE SEQUENCE</scope>
    <source>
        <strain evidence="8">Brora</strain>
    </source>
</reference>
<dbReference type="PANTHER" id="PTHR43142">
    <property type="entry name" value="CARBOXYLIC ESTER HYDROLASE"/>
    <property type="match status" value="1"/>
</dbReference>
<evidence type="ECO:0000313" key="7">
    <source>
        <dbReference type="EnsemblMetazoa" id="SMAR012245-PA"/>
    </source>
</evidence>
<dbReference type="PhylomeDB" id="T1JEJ8"/>
<name>T1JEJ8_STRMM</name>
<evidence type="ECO:0000313" key="8">
    <source>
        <dbReference type="Proteomes" id="UP000014500"/>
    </source>
</evidence>
<accession>T1JEJ8</accession>
<sequence>MHLKLLSLLLSGFSLVSCENDEIIVELDNGAIRGTTMESVDGVEYFAFLGIPYTEPPLGELRFKPPVPKKPWSKNGILDATKDGAVCIQVDLISKSVIGNENCLFVNVYTKQYLSEKKYPVMVWIHGGAFRFGHGSSWMYGPSRFIAEDVVLVSFNYRLNSLGFLATNDDASPGNYGLLDQLEALKWVKANIDAFGGDANQVTLFGQSAGSVSTYYQMLSPLSEGLFHRVIALSGSPLCPWGFEDEPQYWAKKVGKALKCPTDHHELVDCLRKISAAEIIKAAEPFTKDIMIPFPPVVDGKFITIDPRTSFEGGIMSKIPLMTGIVRDEGVGIYGLIHFKLQKYSEQLLNQNIRSAINDDRDIPSVIELIKQRYMQNCDVSSKLETAVAISKFLGDAVFDVCGYEAVKHSLNAGVKTHVYNFDFAANYSILNLLGIKEYLGVAHGDELWYLFDGKLFDNFMRNDRVKQMAVKFVKLLANFAKFGDATHDFDIKWPPSAPGNIKVYHIDEESHVEEYDFKNDPRTEFWIKTVPRSIKNSAEQKQKTEL</sequence>
<keyword evidence="2" id="KW-0719">Serine esterase</keyword>
<keyword evidence="3 5" id="KW-0378">Hydrolase</keyword>
<dbReference type="InterPro" id="IPR029058">
    <property type="entry name" value="AB_hydrolase_fold"/>
</dbReference>
<evidence type="ECO:0000256" key="2">
    <source>
        <dbReference type="ARBA" id="ARBA00022487"/>
    </source>
</evidence>
<feature type="chain" id="PRO_5005147065" description="Carboxylic ester hydrolase" evidence="5">
    <location>
        <begin position="19"/>
        <end position="547"/>
    </location>
</feature>
<dbReference type="PROSITE" id="PS51257">
    <property type="entry name" value="PROKAR_LIPOPROTEIN"/>
    <property type="match status" value="1"/>
</dbReference>
<dbReference type="eggNOG" id="KOG1516">
    <property type="taxonomic scope" value="Eukaryota"/>
</dbReference>
<reference evidence="7" key="2">
    <citation type="submission" date="2015-02" db="UniProtKB">
        <authorList>
            <consortium name="EnsemblMetazoa"/>
        </authorList>
    </citation>
    <scope>IDENTIFICATION</scope>
</reference>
<dbReference type="STRING" id="126957.T1JEJ8"/>
<dbReference type="PROSITE" id="PS00122">
    <property type="entry name" value="CARBOXYLESTERASE_B_1"/>
    <property type="match status" value="1"/>
</dbReference>
<dbReference type="PANTHER" id="PTHR43142:SF1">
    <property type="entry name" value="CARBOXYLIC ESTER HYDROLASE"/>
    <property type="match status" value="1"/>
</dbReference>
<evidence type="ECO:0000259" key="6">
    <source>
        <dbReference type="Pfam" id="PF00135"/>
    </source>
</evidence>
<dbReference type="EMBL" id="JH432122">
    <property type="status" value="NOT_ANNOTATED_CDS"/>
    <property type="molecule type" value="Genomic_DNA"/>
</dbReference>
<evidence type="ECO:0000256" key="3">
    <source>
        <dbReference type="ARBA" id="ARBA00022801"/>
    </source>
</evidence>
<organism evidence="7 8">
    <name type="scientific">Strigamia maritima</name>
    <name type="common">European centipede</name>
    <name type="synonym">Geophilus maritimus</name>
    <dbReference type="NCBI Taxonomy" id="126957"/>
    <lineage>
        <taxon>Eukaryota</taxon>
        <taxon>Metazoa</taxon>
        <taxon>Ecdysozoa</taxon>
        <taxon>Arthropoda</taxon>
        <taxon>Myriapoda</taxon>
        <taxon>Chilopoda</taxon>
        <taxon>Pleurostigmophora</taxon>
        <taxon>Geophilomorpha</taxon>
        <taxon>Linotaeniidae</taxon>
        <taxon>Strigamia</taxon>
    </lineage>
</organism>
<dbReference type="Gene3D" id="3.40.50.1820">
    <property type="entry name" value="alpha/beta hydrolase"/>
    <property type="match status" value="1"/>
</dbReference>
<keyword evidence="5" id="KW-0732">Signal</keyword>
<protein>
    <recommendedName>
        <fullName evidence="5">Carboxylic ester hydrolase</fullName>
        <ecNumber evidence="5">3.1.1.-</ecNumber>
    </recommendedName>
</protein>
<evidence type="ECO:0000256" key="5">
    <source>
        <dbReference type="RuleBase" id="RU361235"/>
    </source>
</evidence>
<dbReference type="InterPro" id="IPR002018">
    <property type="entry name" value="CarbesteraseB"/>
</dbReference>
<dbReference type="InterPro" id="IPR019826">
    <property type="entry name" value="Carboxylesterase_B_AS"/>
</dbReference>
<comment type="similarity">
    <text evidence="1 5">Belongs to the type-B carboxylesterase/lipase family.</text>
</comment>
<dbReference type="Pfam" id="PF00135">
    <property type="entry name" value="COesterase"/>
    <property type="match status" value="1"/>
</dbReference>
<dbReference type="EnsemblMetazoa" id="SMAR012245-RA">
    <property type="protein sequence ID" value="SMAR012245-PA"/>
    <property type="gene ID" value="SMAR012245"/>
</dbReference>
<evidence type="ECO:0000256" key="1">
    <source>
        <dbReference type="ARBA" id="ARBA00005964"/>
    </source>
</evidence>
<dbReference type="SUPFAM" id="SSF53474">
    <property type="entry name" value="alpha/beta-Hydrolases"/>
    <property type="match status" value="1"/>
</dbReference>
<proteinExistence type="inferred from homology"/>
<keyword evidence="4" id="KW-0325">Glycoprotein</keyword>
<dbReference type="HOGENOM" id="CLU_006586_13_2_1"/>
<evidence type="ECO:0000256" key="4">
    <source>
        <dbReference type="ARBA" id="ARBA00023180"/>
    </source>
</evidence>
<dbReference type="EC" id="3.1.1.-" evidence="5"/>
<dbReference type="AlphaFoldDB" id="T1JEJ8"/>
<dbReference type="Proteomes" id="UP000014500">
    <property type="component" value="Unassembled WGS sequence"/>
</dbReference>
<dbReference type="GO" id="GO:0052689">
    <property type="term" value="F:carboxylic ester hydrolase activity"/>
    <property type="evidence" value="ECO:0007669"/>
    <property type="project" value="UniProtKB-KW"/>
</dbReference>
<feature type="domain" description="Carboxylesterase type B" evidence="6">
    <location>
        <begin position="22"/>
        <end position="519"/>
    </location>
</feature>
<dbReference type="OMA" id="FRPRYIE"/>
<feature type="signal peptide" evidence="5">
    <location>
        <begin position="1"/>
        <end position="18"/>
    </location>
</feature>
<keyword evidence="8" id="KW-1185">Reference proteome</keyword>
<dbReference type="ESTHER" id="strmm-t1jej8">
    <property type="family name" value="Carb_B_Arthropoda"/>
</dbReference>